<evidence type="ECO:0000313" key="3">
    <source>
        <dbReference type="Proteomes" id="UP001456524"/>
    </source>
</evidence>
<reference evidence="2 3" key="1">
    <citation type="journal article" date="2022" name="G3 (Bethesda)">
        <title>Enemy or ally: a genomic approach to elucidate the lifestyle of Phyllosticta citrichinaensis.</title>
        <authorList>
            <person name="Buijs V.A."/>
            <person name="Groenewald J.Z."/>
            <person name="Haridas S."/>
            <person name="LaButti K.M."/>
            <person name="Lipzen A."/>
            <person name="Martin F.M."/>
            <person name="Barry K."/>
            <person name="Grigoriev I.V."/>
            <person name="Crous P.W."/>
            <person name="Seidl M.F."/>
        </authorList>
    </citation>
    <scope>NUCLEOTIDE SEQUENCE [LARGE SCALE GENOMIC DNA]</scope>
    <source>
        <strain evidence="2 3">CBS 129764</strain>
    </source>
</reference>
<protein>
    <submittedName>
        <fullName evidence="2">Uncharacterized protein</fullName>
    </submittedName>
</protein>
<feature type="compositionally biased region" description="Polar residues" evidence="1">
    <location>
        <begin position="193"/>
        <end position="202"/>
    </location>
</feature>
<gene>
    <name evidence="2" type="ORF">IWX90DRAFT_81186</name>
</gene>
<comment type="caution">
    <text evidence="2">The sequence shown here is derived from an EMBL/GenBank/DDBJ whole genome shotgun (WGS) entry which is preliminary data.</text>
</comment>
<feature type="compositionally biased region" description="Polar residues" evidence="1">
    <location>
        <begin position="395"/>
        <end position="405"/>
    </location>
</feature>
<feature type="region of interest" description="Disordered" evidence="1">
    <location>
        <begin position="52"/>
        <end position="270"/>
    </location>
</feature>
<evidence type="ECO:0000256" key="1">
    <source>
        <dbReference type="SAM" id="MobiDB-lite"/>
    </source>
</evidence>
<feature type="compositionally biased region" description="Basic and acidic residues" evidence="1">
    <location>
        <begin position="321"/>
        <end position="333"/>
    </location>
</feature>
<keyword evidence="3" id="KW-1185">Reference proteome</keyword>
<feature type="compositionally biased region" description="Low complexity" evidence="1">
    <location>
        <begin position="146"/>
        <end position="156"/>
    </location>
</feature>
<proteinExistence type="predicted"/>
<feature type="compositionally biased region" description="Basic and acidic residues" evidence="1">
    <location>
        <begin position="88"/>
        <end position="98"/>
    </location>
</feature>
<feature type="region of interest" description="Disordered" evidence="1">
    <location>
        <begin position="290"/>
        <end position="405"/>
    </location>
</feature>
<name>A0ABR1XFY0_9PEZI</name>
<feature type="compositionally biased region" description="Basic residues" evidence="1">
    <location>
        <begin position="362"/>
        <end position="382"/>
    </location>
</feature>
<feature type="compositionally biased region" description="Low complexity" evidence="1">
    <location>
        <begin position="214"/>
        <end position="247"/>
    </location>
</feature>
<accession>A0ABR1XFY0</accession>
<feature type="compositionally biased region" description="Low complexity" evidence="1">
    <location>
        <begin position="334"/>
        <end position="343"/>
    </location>
</feature>
<sequence>MWTNLYGRTLHNCDAWCSWRCAIVEIGCWYDAFGRGRLASRLDAAAAAMDASGASGQRVEGSEAGREAIAAEQRERAGRGVVGKGQPRGRDVSTEKRHGGLSSTKTVDNGLDAGKDVVCRSKASPNDSNGIAAPDDLPVDARRTGRSGSKSSSPRRFNGSERRRLSTTKPNEDQQPLAVAPQRGDDDVDDLHQTNPGSSPQSTRRRVSYTRPGTTTTSAASVIAAATAPLPSSSRSARARAPSEPASVPVIVAPRTLPSWSTDPDAGTFAHGGLLLRLEGLAAQLSAGASASGRSSSLPDVRTYGHGSAGASPRASKGRRRSDLAEAPRRRDGPGAAAGNAADKSSSKRKKQTGASADSSRIRHKHTHPIVREHQHFKRQQLHSHAAVVRALSRHQATASRQERR</sequence>
<dbReference type="EMBL" id="JBBWUH010000013">
    <property type="protein sequence ID" value="KAK8153103.1"/>
    <property type="molecule type" value="Genomic_DNA"/>
</dbReference>
<dbReference type="Proteomes" id="UP001456524">
    <property type="component" value="Unassembled WGS sequence"/>
</dbReference>
<evidence type="ECO:0000313" key="2">
    <source>
        <dbReference type="EMBL" id="KAK8153103.1"/>
    </source>
</evidence>
<organism evidence="2 3">
    <name type="scientific">Phyllosticta citrichinensis</name>
    <dbReference type="NCBI Taxonomy" id="1130410"/>
    <lineage>
        <taxon>Eukaryota</taxon>
        <taxon>Fungi</taxon>
        <taxon>Dikarya</taxon>
        <taxon>Ascomycota</taxon>
        <taxon>Pezizomycotina</taxon>
        <taxon>Dothideomycetes</taxon>
        <taxon>Dothideomycetes incertae sedis</taxon>
        <taxon>Botryosphaeriales</taxon>
        <taxon>Phyllostictaceae</taxon>
        <taxon>Phyllosticta</taxon>
    </lineage>
</organism>